<dbReference type="Gene3D" id="1.10.1740.10">
    <property type="match status" value="1"/>
</dbReference>
<dbReference type="NCBIfam" id="TIGR02937">
    <property type="entry name" value="sigma70-ECF"/>
    <property type="match status" value="1"/>
</dbReference>
<organism evidence="7 8">
    <name type="scientific">Terrilactibacillus tamarindi</name>
    <dbReference type="NCBI Taxonomy" id="2599694"/>
    <lineage>
        <taxon>Bacteria</taxon>
        <taxon>Bacillati</taxon>
        <taxon>Bacillota</taxon>
        <taxon>Bacilli</taxon>
        <taxon>Bacillales</taxon>
        <taxon>Bacillaceae</taxon>
        <taxon>Terrilactibacillus</taxon>
    </lineage>
</organism>
<evidence type="ECO:0000256" key="4">
    <source>
        <dbReference type="ARBA" id="ARBA00023163"/>
    </source>
</evidence>
<dbReference type="OrthoDB" id="9783788at2"/>
<dbReference type="Pfam" id="PF00196">
    <property type="entry name" value="GerE"/>
    <property type="match status" value="1"/>
</dbReference>
<proteinExistence type="predicted"/>
<keyword evidence="3" id="KW-0238">DNA-binding</keyword>
<feature type="domain" description="RNA polymerase sigma-70 region 2" evidence="6">
    <location>
        <begin position="14"/>
        <end position="79"/>
    </location>
</feature>
<dbReference type="GO" id="GO:0016987">
    <property type="term" value="F:sigma factor activity"/>
    <property type="evidence" value="ECO:0007669"/>
    <property type="project" value="UniProtKB-KW"/>
</dbReference>
<dbReference type="AlphaFoldDB" id="A0A6N8CPY3"/>
<dbReference type="GO" id="GO:0006352">
    <property type="term" value="P:DNA-templated transcription initiation"/>
    <property type="evidence" value="ECO:0007669"/>
    <property type="project" value="InterPro"/>
</dbReference>
<dbReference type="InterPro" id="IPR014284">
    <property type="entry name" value="RNA_pol_sigma-70_dom"/>
</dbReference>
<dbReference type="EMBL" id="WNHB01000013">
    <property type="protein sequence ID" value="MTT32182.1"/>
    <property type="molecule type" value="Genomic_DNA"/>
</dbReference>
<gene>
    <name evidence="7" type="ORF">GMB86_09215</name>
</gene>
<protein>
    <submittedName>
        <fullName evidence="7">Sigma-70 family RNA polymerase sigma factor</fullName>
    </submittedName>
</protein>
<sequence length="167" mass="19713">MDRVMIPSFDEMAKAFEPLIKKVIKQLYCENDFDEMFQIGLIGLYEATISFDPKRGAFPSYAAIKIRGRMLSEIRAKKRHYSRHVYADKIKEQLFESHQDNYFPSDILQRLNSILTPREFLWVKLQYIEDQDTNAIAKKYHVSPHTVRSWKKSAIKKMKKAGIAFFQ</sequence>
<dbReference type="SUPFAM" id="SSF88946">
    <property type="entry name" value="Sigma2 domain of RNA polymerase sigma factors"/>
    <property type="match status" value="1"/>
</dbReference>
<dbReference type="InterPro" id="IPR036388">
    <property type="entry name" value="WH-like_DNA-bd_sf"/>
</dbReference>
<dbReference type="Gene3D" id="1.10.10.10">
    <property type="entry name" value="Winged helix-like DNA-binding domain superfamily/Winged helix DNA-binding domain"/>
    <property type="match status" value="1"/>
</dbReference>
<evidence type="ECO:0000313" key="8">
    <source>
        <dbReference type="Proteomes" id="UP000440978"/>
    </source>
</evidence>
<keyword evidence="1" id="KW-0805">Transcription regulation</keyword>
<dbReference type="Pfam" id="PF04542">
    <property type="entry name" value="Sigma70_r2"/>
    <property type="match status" value="1"/>
</dbReference>
<feature type="domain" description="HTH luxR-type" evidence="5">
    <location>
        <begin position="114"/>
        <end position="159"/>
    </location>
</feature>
<evidence type="ECO:0000256" key="2">
    <source>
        <dbReference type="ARBA" id="ARBA00023082"/>
    </source>
</evidence>
<dbReference type="RefSeq" id="WP_155218911.1">
    <property type="nucleotide sequence ID" value="NZ_WNHB01000013.1"/>
</dbReference>
<keyword evidence="4" id="KW-0804">Transcription</keyword>
<dbReference type="Proteomes" id="UP000440978">
    <property type="component" value="Unassembled WGS sequence"/>
</dbReference>
<dbReference type="InterPro" id="IPR007627">
    <property type="entry name" value="RNA_pol_sigma70_r2"/>
</dbReference>
<evidence type="ECO:0000256" key="3">
    <source>
        <dbReference type="ARBA" id="ARBA00023125"/>
    </source>
</evidence>
<accession>A0A6N8CPY3</accession>
<evidence type="ECO:0000259" key="5">
    <source>
        <dbReference type="Pfam" id="PF00196"/>
    </source>
</evidence>
<dbReference type="InterPro" id="IPR013325">
    <property type="entry name" value="RNA_pol_sigma_r2"/>
</dbReference>
<reference evidence="7 8" key="1">
    <citation type="submission" date="2019-11" db="EMBL/GenBank/DDBJ databases">
        <title>Terrilactibacillus tamarindus sp. nov. BCM23-1 isolated from bark of Tamarindus indica.</title>
        <authorList>
            <person name="Kingkaew E."/>
            <person name="Tanasupawat S."/>
        </authorList>
    </citation>
    <scope>NUCLEOTIDE SEQUENCE [LARGE SCALE GENOMIC DNA]</scope>
    <source>
        <strain evidence="7 8">BCM23-1</strain>
    </source>
</reference>
<name>A0A6N8CPY3_9BACI</name>
<keyword evidence="2" id="KW-0731">Sigma factor</keyword>
<dbReference type="InterPro" id="IPR000792">
    <property type="entry name" value="Tscrpt_reg_LuxR_C"/>
</dbReference>
<evidence type="ECO:0000313" key="7">
    <source>
        <dbReference type="EMBL" id="MTT32182.1"/>
    </source>
</evidence>
<dbReference type="GO" id="GO:0003677">
    <property type="term" value="F:DNA binding"/>
    <property type="evidence" value="ECO:0007669"/>
    <property type="project" value="UniProtKB-KW"/>
</dbReference>
<evidence type="ECO:0000256" key="1">
    <source>
        <dbReference type="ARBA" id="ARBA00023015"/>
    </source>
</evidence>
<dbReference type="PANTHER" id="PTHR30385">
    <property type="entry name" value="SIGMA FACTOR F FLAGELLAR"/>
    <property type="match status" value="1"/>
</dbReference>
<evidence type="ECO:0000259" key="6">
    <source>
        <dbReference type="Pfam" id="PF04542"/>
    </source>
</evidence>
<dbReference type="InterPro" id="IPR013324">
    <property type="entry name" value="RNA_pol_sigma_r3/r4-like"/>
</dbReference>
<dbReference type="PANTHER" id="PTHR30385:SF7">
    <property type="entry name" value="RNA POLYMERASE SIGMA FACTOR FLIA"/>
    <property type="match status" value="1"/>
</dbReference>
<dbReference type="SUPFAM" id="SSF88659">
    <property type="entry name" value="Sigma3 and sigma4 domains of RNA polymerase sigma factors"/>
    <property type="match status" value="1"/>
</dbReference>
<comment type="caution">
    <text evidence="7">The sequence shown here is derived from an EMBL/GenBank/DDBJ whole genome shotgun (WGS) entry which is preliminary data.</text>
</comment>
<keyword evidence="8" id="KW-1185">Reference proteome</keyword>